<evidence type="ECO:0000256" key="6">
    <source>
        <dbReference type="PIRSR" id="PIRSR039102-3"/>
    </source>
</evidence>
<dbReference type="Gene3D" id="3.30.1490.20">
    <property type="entry name" value="ATP-grasp fold, A domain"/>
    <property type="match status" value="1"/>
</dbReference>
<dbReference type="InterPro" id="IPR005905">
    <property type="entry name" value="D_ala_D_ala"/>
</dbReference>
<dbReference type="PANTHER" id="PTHR23132">
    <property type="entry name" value="D-ALANINE--D-ALANINE LIGASE"/>
    <property type="match status" value="1"/>
</dbReference>
<name>A0A841E1N0_9ACTN</name>
<evidence type="ECO:0000313" key="9">
    <source>
        <dbReference type="EMBL" id="MBB5996364.1"/>
    </source>
</evidence>
<dbReference type="GO" id="GO:0071555">
    <property type="term" value="P:cell wall organization"/>
    <property type="evidence" value="ECO:0007669"/>
    <property type="project" value="UniProtKB-KW"/>
</dbReference>
<dbReference type="SUPFAM" id="SSF52440">
    <property type="entry name" value="PreATP-grasp domain"/>
    <property type="match status" value="1"/>
</dbReference>
<keyword evidence="4" id="KW-0573">Peptidoglycan synthesis</keyword>
<gene>
    <name evidence="4" type="primary">ddl</name>
    <name evidence="9" type="ORF">HNR25_000115</name>
</gene>
<organism evidence="9 10">
    <name type="scientific">Streptomonospora salina</name>
    <dbReference type="NCBI Taxonomy" id="104205"/>
    <lineage>
        <taxon>Bacteria</taxon>
        <taxon>Bacillati</taxon>
        <taxon>Actinomycetota</taxon>
        <taxon>Actinomycetes</taxon>
        <taxon>Streptosporangiales</taxon>
        <taxon>Nocardiopsidaceae</taxon>
        <taxon>Streptomonospora</taxon>
    </lineage>
</organism>
<feature type="active site" evidence="5">
    <location>
        <position position="29"/>
    </location>
</feature>
<dbReference type="Gene3D" id="3.30.470.20">
    <property type="entry name" value="ATP-grasp fold, B domain"/>
    <property type="match status" value="1"/>
</dbReference>
<dbReference type="InterPro" id="IPR013815">
    <property type="entry name" value="ATP_grasp_subdomain_1"/>
</dbReference>
<keyword evidence="6" id="KW-0479">Metal-binding</keyword>
<dbReference type="GO" id="GO:0005524">
    <property type="term" value="F:ATP binding"/>
    <property type="evidence" value="ECO:0007669"/>
    <property type="project" value="UniProtKB-UniRule"/>
</dbReference>
<protein>
    <recommendedName>
        <fullName evidence="4">D-alanine--D-alanine ligase</fullName>
        <ecNumber evidence="4">6.3.2.4</ecNumber>
    </recommendedName>
    <alternativeName>
        <fullName evidence="4">D-Ala-D-Ala ligase</fullName>
    </alternativeName>
    <alternativeName>
        <fullName evidence="4">D-alanylalanine synthetase</fullName>
    </alternativeName>
</protein>
<dbReference type="Pfam" id="PF07478">
    <property type="entry name" value="Dala_Dala_lig_C"/>
    <property type="match status" value="1"/>
</dbReference>
<dbReference type="GO" id="GO:0005737">
    <property type="term" value="C:cytoplasm"/>
    <property type="evidence" value="ECO:0007669"/>
    <property type="project" value="UniProtKB-SubCell"/>
</dbReference>
<comment type="subcellular location">
    <subcellularLocation>
        <location evidence="4">Cytoplasm</location>
    </subcellularLocation>
</comment>
<keyword evidence="6" id="KW-0460">Magnesium</keyword>
<feature type="binding site" evidence="6">
    <location>
        <position position="291"/>
    </location>
    <ligand>
        <name>Mg(2+)</name>
        <dbReference type="ChEBI" id="CHEBI:18420"/>
        <label>2</label>
    </ligand>
</feature>
<keyword evidence="4" id="KW-0963">Cytoplasm</keyword>
<dbReference type="PROSITE" id="PS50975">
    <property type="entry name" value="ATP_GRASP"/>
    <property type="match status" value="1"/>
</dbReference>
<dbReference type="GO" id="GO:0009252">
    <property type="term" value="P:peptidoglycan biosynthetic process"/>
    <property type="evidence" value="ECO:0007669"/>
    <property type="project" value="UniProtKB-UniRule"/>
</dbReference>
<dbReference type="GO" id="GO:0046872">
    <property type="term" value="F:metal ion binding"/>
    <property type="evidence" value="ECO:0007669"/>
    <property type="project" value="UniProtKB-KW"/>
</dbReference>
<dbReference type="EC" id="6.3.2.4" evidence="4"/>
<comment type="caution">
    <text evidence="9">The sequence shown here is derived from an EMBL/GenBank/DDBJ whole genome shotgun (WGS) entry which is preliminary data.</text>
</comment>
<comment type="similarity">
    <text evidence="1 4">Belongs to the D-alanine--D-alanine ligase family.</text>
</comment>
<evidence type="ECO:0000313" key="10">
    <source>
        <dbReference type="Proteomes" id="UP000578077"/>
    </source>
</evidence>
<keyword evidence="7" id="KW-0547">Nucleotide-binding</keyword>
<evidence type="ECO:0000256" key="2">
    <source>
        <dbReference type="ARBA" id="ARBA00022598"/>
    </source>
</evidence>
<dbReference type="HAMAP" id="MF_00047">
    <property type="entry name" value="Dala_Dala_lig"/>
    <property type="match status" value="1"/>
</dbReference>
<evidence type="ECO:0000259" key="8">
    <source>
        <dbReference type="PROSITE" id="PS50975"/>
    </source>
</evidence>
<proteinExistence type="inferred from homology"/>
<dbReference type="Gene3D" id="3.40.50.20">
    <property type="match status" value="1"/>
</dbReference>
<keyword evidence="4" id="KW-0133">Cell shape</keyword>
<keyword evidence="2 4" id="KW-0436">Ligase</keyword>
<dbReference type="PANTHER" id="PTHR23132:SF23">
    <property type="entry name" value="D-ALANINE--D-ALANINE LIGASE B"/>
    <property type="match status" value="1"/>
</dbReference>
<evidence type="ECO:0000256" key="1">
    <source>
        <dbReference type="ARBA" id="ARBA00010871"/>
    </source>
</evidence>
<evidence type="ECO:0000256" key="5">
    <source>
        <dbReference type="PIRSR" id="PIRSR039102-1"/>
    </source>
</evidence>
<dbReference type="PIRSF" id="PIRSF039102">
    <property type="entry name" value="Ddl/VanB"/>
    <property type="match status" value="1"/>
</dbReference>
<keyword evidence="3 4" id="KW-0961">Cell wall biogenesis/degradation</keyword>
<keyword evidence="6" id="KW-0464">Manganese</keyword>
<feature type="domain" description="ATP-grasp" evidence="8">
    <location>
        <begin position="115"/>
        <end position="322"/>
    </location>
</feature>
<dbReference type="EMBL" id="JACHLY010000001">
    <property type="protein sequence ID" value="MBB5996364.1"/>
    <property type="molecule type" value="Genomic_DNA"/>
</dbReference>
<keyword evidence="7" id="KW-0067">ATP-binding</keyword>
<evidence type="ECO:0000256" key="3">
    <source>
        <dbReference type="ARBA" id="ARBA00023316"/>
    </source>
</evidence>
<sequence>MTPTAAQQEGRTVADLERVLVLAGGMSPEHEVSVRSGRRVAESLRRLGVEAHIADIDAALLERLRTDPPQAVFPVLHGASGEDGATAEILQLSGVPYVGAPPAACRTAFAKPAAKALVAQHGVPVPRGVTLPKSAFHDLGAPALLERVVDRLGLPLFVKPDQGGSAFGATSVDSAEELSAAMVSCFAYGDKAVIEERIDGTEVAVGVVDLGDGPVDLPAVEIVPDGGVYDYAARYTPGRTEFFSPARLSEEAARAAADAALTAHRVLGLRDYSRTDLIVDAAGRVRFLEVNVAPGLTETSTFPLAAEAAELDFARVCRDLAFNAWTRGSAG</sequence>
<feature type="active site" evidence="5">
    <location>
        <position position="165"/>
    </location>
</feature>
<dbReference type="InterPro" id="IPR011761">
    <property type="entry name" value="ATP-grasp"/>
</dbReference>
<dbReference type="AlphaFoldDB" id="A0A841E1N0"/>
<dbReference type="NCBIfam" id="NF002378">
    <property type="entry name" value="PRK01372.1"/>
    <property type="match status" value="1"/>
</dbReference>
<dbReference type="UniPathway" id="UPA00219"/>
<comment type="cofactor">
    <cofactor evidence="6">
        <name>Mg(2+)</name>
        <dbReference type="ChEBI" id="CHEBI:18420"/>
    </cofactor>
    <cofactor evidence="6">
        <name>Mn(2+)</name>
        <dbReference type="ChEBI" id="CHEBI:29035"/>
    </cofactor>
    <text evidence="6">Binds 2 magnesium or manganese ions per subunit.</text>
</comment>
<evidence type="ECO:0000256" key="4">
    <source>
        <dbReference type="HAMAP-Rule" id="MF_00047"/>
    </source>
</evidence>
<comment type="function">
    <text evidence="4">Cell wall formation.</text>
</comment>
<comment type="pathway">
    <text evidence="4">Cell wall biogenesis; peptidoglycan biosynthesis.</text>
</comment>
<evidence type="ECO:0000256" key="7">
    <source>
        <dbReference type="PROSITE-ProRule" id="PRU00409"/>
    </source>
</evidence>
<accession>A0A841E1N0</accession>
<dbReference type="Proteomes" id="UP000578077">
    <property type="component" value="Unassembled WGS sequence"/>
</dbReference>
<comment type="catalytic activity">
    <reaction evidence="4">
        <text>2 D-alanine + ATP = D-alanyl-D-alanine + ADP + phosphate + H(+)</text>
        <dbReference type="Rhea" id="RHEA:11224"/>
        <dbReference type="ChEBI" id="CHEBI:15378"/>
        <dbReference type="ChEBI" id="CHEBI:30616"/>
        <dbReference type="ChEBI" id="CHEBI:43474"/>
        <dbReference type="ChEBI" id="CHEBI:57416"/>
        <dbReference type="ChEBI" id="CHEBI:57822"/>
        <dbReference type="ChEBI" id="CHEBI:456216"/>
        <dbReference type="EC" id="6.3.2.4"/>
    </reaction>
</comment>
<reference evidence="9 10" key="1">
    <citation type="submission" date="2020-08" db="EMBL/GenBank/DDBJ databases">
        <title>Sequencing the genomes of 1000 actinobacteria strains.</title>
        <authorList>
            <person name="Klenk H.-P."/>
        </authorList>
    </citation>
    <scope>NUCLEOTIDE SEQUENCE [LARGE SCALE GENOMIC DNA]</scope>
    <source>
        <strain evidence="9 10">DSM 44593</strain>
    </source>
</reference>
<feature type="binding site" evidence="6">
    <location>
        <position position="276"/>
    </location>
    <ligand>
        <name>Mg(2+)</name>
        <dbReference type="ChEBI" id="CHEBI:18420"/>
        <label>1</label>
    </ligand>
</feature>
<dbReference type="InterPro" id="IPR011095">
    <property type="entry name" value="Dala_Dala_lig_C"/>
</dbReference>
<dbReference type="GO" id="GO:0008716">
    <property type="term" value="F:D-alanine-D-alanine ligase activity"/>
    <property type="evidence" value="ECO:0007669"/>
    <property type="project" value="UniProtKB-UniRule"/>
</dbReference>
<feature type="active site" evidence="5">
    <location>
        <position position="300"/>
    </location>
</feature>
<feature type="binding site" evidence="6">
    <location>
        <position position="289"/>
    </location>
    <ligand>
        <name>Mg(2+)</name>
        <dbReference type="ChEBI" id="CHEBI:18420"/>
        <label>1</label>
    </ligand>
</feature>
<dbReference type="InterPro" id="IPR016185">
    <property type="entry name" value="PreATP-grasp_dom_sf"/>
</dbReference>
<keyword evidence="10" id="KW-1185">Reference proteome</keyword>
<dbReference type="SUPFAM" id="SSF56059">
    <property type="entry name" value="Glutathione synthetase ATP-binding domain-like"/>
    <property type="match status" value="1"/>
</dbReference>
<dbReference type="GO" id="GO:0008360">
    <property type="term" value="P:regulation of cell shape"/>
    <property type="evidence" value="ECO:0007669"/>
    <property type="project" value="UniProtKB-KW"/>
</dbReference>
<feature type="binding site" evidence="6">
    <location>
        <position position="289"/>
    </location>
    <ligand>
        <name>Mg(2+)</name>
        <dbReference type="ChEBI" id="CHEBI:18420"/>
        <label>2</label>
    </ligand>
</feature>